<dbReference type="AlphaFoldDB" id="A0A1W2G8H1"/>
<gene>
    <name evidence="2" type="ORF">SAMN04488029_0934</name>
</gene>
<organism evidence="2 3">
    <name type="scientific">Reichenbachiella faecimaris</name>
    <dbReference type="NCBI Taxonomy" id="692418"/>
    <lineage>
        <taxon>Bacteria</taxon>
        <taxon>Pseudomonadati</taxon>
        <taxon>Bacteroidota</taxon>
        <taxon>Cytophagia</taxon>
        <taxon>Cytophagales</taxon>
        <taxon>Reichenbachiellaceae</taxon>
        <taxon>Reichenbachiella</taxon>
    </lineage>
</organism>
<evidence type="ECO:0008006" key="4">
    <source>
        <dbReference type="Google" id="ProtNLM"/>
    </source>
</evidence>
<protein>
    <recommendedName>
        <fullName evidence="4">Tetratricopeptide repeat-containing protein</fullName>
    </recommendedName>
</protein>
<keyword evidence="3" id="KW-1185">Reference proteome</keyword>
<accession>A0A1W2G8H1</accession>
<dbReference type="EMBL" id="FWYF01000001">
    <property type="protein sequence ID" value="SMD32586.1"/>
    <property type="molecule type" value="Genomic_DNA"/>
</dbReference>
<sequence>MTQWISTLTVTLFLSTVAWAQQHQPTLEDCKLMFQDYYYLKDWKKAETNLEFIIKNSPEEEEKYYIKGVKVYEYLMKETDDKEAIRAYQQKALGLYAKRLSIFGNDDQVQNQYLSSIYRYWISQPAKYDSLASLFQARFDEKITGVSQSNMLAYFDVMRRAKKYKQAFDESLVLSNYDNISREINAQGDEKGYMEKIDQMLLEAIDLDCTKVEEIYGKDVSGLDNAKRYLNMVFKMDCEVNSKAQQALSVVLEKDPEYKLAIYAAKKSIIDKRLGDAKKYLGIALQQAKNPTEEGDVYLELAKTMTLDQKKQEAHKYAKQSIAKSNNREAYKLIGNLYMSSFNECVGEKDIVARRAVFIAAYDKFKMASDEKNMALAEAQFPTMEEIHFNSYEVGQSVIVDCWFKEEVAIARRPAE</sequence>
<reference evidence="2 3" key="1">
    <citation type="submission" date="2017-04" db="EMBL/GenBank/DDBJ databases">
        <authorList>
            <person name="Afonso C.L."/>
            <person name="Miller P.J."/>
            <person name="Scott M.A."/>
            <person name="Spackman E."/>
            <person name="Goraichik I."/>
            <person name="Dimitrov K.M."/>
            <person name="Suarez D.L."/>
            <person name="Swayne D.E."/>
        </authorList>
    </citation>
    <scope>NUCLEOTIDE SEQUENCE [LARGE SCALE GENOMIC DNA]</scope>
    <source>
        <strain evidence="2 3">DSM 26133</strain>
    </source>
</reference>
<dbReference type="OrthoDB" id="1490653at2"/>
<feature type="chain" id="PRO_5012325755" description="Tetratricopeptide repeat-containing protein" evidence="1">
    <location>
        <begin position="21"/>
        <end position="416"/>
    </location>
</feature>
<dbReference type="Proteomes" id="UP000192472">
    <property type="component" value="Unassembled WGS sequence"/>
</dbReference>
<dbReference type="RefSeq" id="WP_084371239.1">
    <property type="nucleotide sequence ID" value="NZ_FWYF01000001.1"/>
</dbReference>
<dbReference type="STRING" id="692418.SAMN04488029_0934"/>
<proteinExistence type="predicted"/>
<keyword evidence="1" id="KW-0732">Signal</keyword>
<feature type="signal peptide" evidence="1">
    <location>
        <begin position="1"/>
        <end position="20"/>
    </location>
</feature>
<name>A0A1W2G8H1_REIFA</name>
<evidence type="ECO:0000313" key="3">
    <source>
        <dbReference type="Proteomes" id="UP000192472"/>
    </source>
</evidence>
<evidence type="ECO:0000313" key="2">
    <source>
        <dbReference type="EMBL" id="SMD32586.1"/>
    </source>
</evidence>
<evidence type="ECO:0000256" key="1">
    <source>
        <dbReference type="SAM" id="SignalP"/>
    </source>
</evidence>